<dbReference type="Gene3D" id="2.60.120.200">
    <property type="match status" value="1"/>
</dbReference>
<protein>
    <recommendedName>
        <fullName evidence="1">Galectin</fullName>
    </recommendedName>
</protein>
<evidence type="ECO:0000256" key="2">
    <source>
        <dbReference type="SAM" id="MobiDB-lite"/>
    </source>
</evidence>
<feature type="region of interest" description="Disordered" evidence="2">
    <location>
        <begin position="1"/>
        <end position="34"/>
    </location>
</feature>
<dbReference type="Pfam" id="PF00337">
    <property type="entry name" value="Gal-bind_lectin"/>
    <property type="match status" value="1"/>
</dbReference>
<dbReference type="PROSITE" id="PS51304">
    <property type="entry name" value="GALECTIN"/>
    <property type="match status" value="1"/>
</dbReference>
<evidence type="ECO:0000313" key="5">
    <source>
        <dbReference type="Proteomes" id="UP000054477"/>
    </source>
</evidence>
<dbReference type="OrthoDB" id="2974017at2759"/>
<dbReference type="HOGENOM" id="CLU_574993_0_0_1"/>
<dbReference type="SUPFAM" id="SSF49899">
    <property type="entry name" value="Concanavalin A-like lectins/glucanases"/>
    <property type="match status" value="1"/>
</dbReference>
<dbReference type="InterPro" id="IPR013320">
    <property type="entry name" value="ConA-like_dom_sf"/>
</dbReference>
<feature type="compositionally biased region" description="Low complexity" evidence="2">
    <location>
        <begin position="1"/>
        <end position="15"/>
    </location>
</feature>
<sequence length="471" mass="52345">MTGSTTPPFPSTQSSHRSIRDDQNQPPDPNQQILGVSTKKSSQYVYYRLYTKDGPIKSENPVYSSDREPFIGRTLAKLVAPPHTTASLKRHLCHIEGFSPSLADTAKLFVPLSCLTAKDDSARLSLVASSGPGLSPQEPMALVLGGQERAGAIHQLQSAERDLSEFGKTRYIYYRPYSPEGAIKSNACVDESDIYLGRIDTSSVPPPRTIASLTACIARIEGFVVRDTPLIEEIQIFKDVASEVPMTTDAALSLTEDAYPGNDQDDPVAVVRTPHRLLKPDITLVPGHCDPSWFSIMPTETLRPDKNNGKKFYIVPIHETIRLEAPFRPGGILIFQSASFNMDSCVSRNGEGVWINILDASNNTILHMSIRRGEDTIFFCDCKNNHWGREQRVPLKGLFKEPNPTIVIYDHGDRYQVMVDYVTVTHYEKQIKKDCIAVVYDKDPDQVSPFSNTLAMTAYTSFADVITRVTS</sequence>
<dbReference type="Proteomes" id="UP000054477">
    <property type="component" value="Unassembled WGS sequence"/>
</dbReference>
<dbReference type="EMBL" id="KN838643">
    <property type="protein sequence ID" value="KIJ99635.1"/>
    <property type="molecule type" value="Genomic_DNA"/>
</dbReference>
<evidence type="ECO:0000256" key="1">
    <source>
        <dbReference type="RuleBase" id="RU102079"/>
    </source>
</evidence>
<evidence type="ECO:0000313" key="4">
    <source>
        <dbReference type="EMBL" id="KIJ99635.1"/>
    </source>
</evidence>
<evidence type="ECO:0000259" key="3">
    <source>
        <dbReference type="PROSITE" id="PS51304"/>
    </source>
</evidence>
<dbReference type="GO" id="GO:0030246">
    <property type="term" value="F:carbohydrate binding"/>
    <property type="evidence" value="ECO:0007669"/>
    <property type="project" value="UniProtKB-UniRule"/>
</dbReference>
<keyword evidence="5" id="KW-1185">Reference proteome</keyword>
<feature type="domain" description="Galectin" evidence="3">
    <location>
        <begin position="319"/>
        <end position="455"/>
    </location>
</feature>
<gene>
    <name evidence="4" type="ORF">K443DRAFT_679812</name>
</gene>
<reference evidence="4 5" key="1">
    <citation type="submission" date="2014-04" db="EMBL/GenBank/DDBJ databases">
        <authorList>
            <consortium name="DOE Joint Genome Institute"/>
            <person name="Kuo A."/>
            <person name="Kohler A."/>
            <person name="Nagy L.G."/>
            <person name="Floudas D."/>
            <person name="Copeland A."/>
            <person name="Barry K.W."/>
            <person name="Cichocki N."/>
            <person name="Veneault-Fourrey C."/>
            <person name="LaButti K."/>
            <person name="Lindquist E.A."/>
            <person name="Lipzen A."/>
            <person name="Lundell T."/>
            <person name="Morin E."/>
            <person name="Murat C."/>
            <person name="Sun H."/>
            <person name="Tunlid A."/>
            <person name="Henrissat B."/>
            <person name="Grigoriev I.V."/>
            <person name="Hibbett D.S."/>
            <person name="Martin F."/>
            <person name="Nordberg H.P."/>
            <person name="Cantor M.N."/>
            <person name="Hua S.X."/>
        </authorList>
    </citation>
    <scope>NUCLEOTIDE SEQUENCE [LARGE SCALE GENOMIC DNA]</scope>
    <source>
        <strain evidence="4 5">LaAM-08-1</strain>
    </source>
</reference>
<proteinExistence type="predicted"/>
<keyword evidence="1" id="KW-0430">Lectin</keyword>
<organism evidence="4 5">
    <name type="scientific">Laccaria amethystina LaAM-08-1</name>
    <dbReference type="NCBI Taxonomy" id="1095629"/>
    <lineage>
        <taxon>Eukaryota</taxon>
        <taxon>Fungi</taxon>
        <taxon>Dikarya</taxon>
        <taxon>Basidiomycota</taxon>
        <taxon>Agaricomycotina</taxon>
        <taxon>Agaricomycetes</taxon>
        <taxon>Agaricomycetidae</taxon>
        <taxon>Agaricales</taxon>
        <taxon>Agaricineae</taxon>
        <taxon>Hydnangiaceae</taxon>
        <taxon>Laccaria</taxon>
    </lineage>
</organism>
<name>A0A0C9X3N6_9AGAR</name>
<dbReference type="AlphaFoldDB" id="A0A0C9X3N6"/>
<accession>A0A0C9X3N6</accession>
<reference evidence="5" key="2">
    <citation type="submission" date="2015-01" db="EMBL/GenBank/DDBJ databases">
        <title>Evolutionary Origins and Diversification of the Mycorrhizal Mutualists.</title>
        <authorList>
            <consortium name="DOE Joint Genome Institute"/>
            <consortium name="Mycorrhizal Genomics Consortium"/>
            <person name="Kohler A."/>
            <person name="Kuo A."/>
            <person name="Nagy L.G."/>
            <person name="Floudas D."/>
            <person name="Copeland A."/>
            <person name="Barry K.W."/>
            <person name="Cichocki N."/>
            <person name="Veneault-Fourrey C."/>
            <person name="LaButti K."/>
            <person name="Lindquist E.A."/>
            <person name="Lipzen A."/>
            <person name="Lundell T."/>
            <person name="Morin E."/>
            <person name="Murat C."/>
            <person name="Riley R."/>
            <person name="Ohm R."/>
            <person name="Sun H."/>
            <person name="Tunlid A."/>
            <person name="Henrissat B."/>
            <person name="Grigoriev I.V."/>
            <person name="Hibbett D.S."/>
            <person name="Martin F."/>
        </authorList>
    </citation>
    <scope>NUCLEOTIDE SEQUENCE [LARGE SCALE GENOMIC DNA]</scope>
    <source>
        <strain evidence="5">LaAM-08-1</strain>
    </source>
</reference>
<dbReference type="InterPro" id="IPR001079">
    <property type="entry name" value="Galectin_CRD"/>
</dbReference>